<dbReference type="Proteomes" id="UP000215914">
    <property type="component" value="Unassembled WGS sequence"/>
</dbReference>
<evidence type="ECO:0000313" key="1">
    <source>
        <dbReference type="EMBL" id="KAF5805685.1"/>
    </source>
</evidence>
<comment type="caution">
    <text evidence="1">The sequence shown here is derived from an EMBL/GenBank/DDBJ whole genome shotgun (WGS) entry which is preliminary data.</text>
</comment>
<sequence length="63" mass="7134">MLLVVSVDQDISRLGLGVLKGFLEVSNLVILEHRNLLKVCILLVQLFNAPNIVFDLSKFLQKR</sequence>
<reference evidence="1" key="1">
    <citation type="journal article" date="2017" name="Nature">
        <title>The sunflower genome provides insights into oil metabolism, flowering and Asterid evolution.</title>
        <authorList>
            <person name="Badouin H."/>
            <person name="Gouzy J."/>
            <person name="Grassa C.J."/>
            <person name="Murat F."/>
            <person name="Staton S.E."/>
            <person name="Cottret L."/>
            <person name="Lelandais-Briere C."/>
            <person name="Owens G.L."/>
            <person name="Carrere S."/>
            <person name="Mayjonade B."/>
            <person name="Legrand L."/>
            <person name="Gill N."/>
            <person name="Kane N.C."/>
            <person name="Bowers J.E."/>
            <person name="Hubner S."/>
            <person name="Bellec A."/>
            <person name="Berard A."/>
            <person name="Berges H."/>
            <person name="Blanchet N."/>
            <person name="Boniface M.C."/>
            <person name="Brunel D."/>
            <person name="Catrice O."/>
            <person name="Chaidir N."/>
            <person name="Claudel C."/>
            <person name="Donnadieu C."/>
            <person name="Faraut T."/>
            <person name="Fievet G."/>
            <person name="Helmstetter N."/>
            <person name="King M."/>
            <person name="Knapp S.J."/>
            <person name="Lai Z."/>
            <person name="Le Paslier M.C."/>
            <person name="Lippi Y."/>
            <person name="Lorenzon L."/>
            <person name="Mandel J.R."/>
            <person name="Marage G."/>
            <person name="Marchand G."/>
            <person name="Marquand E."/>
            <person name="Bret-Mestries E."/>
            <person name="Morien E."/>
            <person name="Nambeesan S."/>
            <person name="Nguyen T."/>
            <person name="Pegot-Espagnet P."/>
            <person name="Pouilly N."/>
            <person name="Raftis F."/>
            <person name="Sallet E."/>
            <person name="Schiex T."/>
            <person name="Thomas J."/>
            <person name="Vandecasteele C."/>
            <person name="Vares D."/>
            <person name="Vear F."/>
            <person name="Vautrin S."/>
            <person name="Crespi M."/>
            <person name="Mangin B."/>
            <person name="Burke J.M."/>
            <person name="Salse J."/>
            <person name="Munos S."/>
            <person name="Vincourt P."/>
            <person name="Rieseberg L.H."/>
            <person name="Langlade N.B."/>
        </authorList>
    </citation>
    <scope>NUCLEOTIDE SEQUENCE</scope>
    <source>
        <tissue evidence="1">Leaves</tissue>
    </source>
</reference>
<gene>
    <name evidence="1" type="ORF">HanXRQr2_Chr05g0212371</name>
</gene>
<accession>A0A9K3NMW2</accession>
<organism evidence="1 2">
    <name type="scientific">Helianthus annuus</name>
    <name type="common">Common sunflower</name>
    <dbReference type="NCBI Taxonomy" id="4232"/>
    <lineage>
        <taxon>Eukaryota</taxon>
        <taxon>Viridiplantae</taxon>
        <taxon>Streptophyta</taxon>
        <taxon>Embryophyta</taxon>
        <taxon>Tracheophyta</taxon>
        <taxon>Spermatophyta</taxon>
        <taxon>Magnoliopsida</taxon>
        <taxon>eudicotyledons</taxon>
        <taxon>Gunneridae</taxon>
        <taxon>Pentapetalae</taxon>
        <taxon>asterids</taxon>
        <taxon>campanulids</taxon>
        <taxon>Asterales</taxon>
        <taxon>Asteraceae</taxon>
        <taxon>Asteroideae</taxon>
        <taxon>Heliantheae alliance</taxon>
        <taxon>Heliantheae</taxon>
        <taxon>Helianthus</taxon>
    </lineage>
</organism>
<protein>
    <submittedName>
        <fullName evidence="1">Uncharacterized protein</fullName>
    </submittedName>
</protein>
<dbReference type="AlphaFoldDB" id="A0A9K3NMW2"/>
<reference evidence="1" key="2">
    <citation type="submission" date="2020-06" db="EMBL/GenBank/DDBJ databases">
        <title>Helianthus annuus Genome sequencing and assembly Release 2.</title>
        <authorList>
            <person name="Gouzy J."/>
            <person name="Langlade N."/>
            <person name="Munos S."/>
        </authorList>
    </citation>
    <scope>NUCLEOTIDE SEQUENCE</scope>
    <source>
        <tissue evidence="1">Leaves</tissue>
    </source>
</reference>
<name>A0A9K3NMW2_HELAN</name>
<evidence type="ECO:0000313" key="2">
    <source>
        <dbReference type="Proteomes" id="UP000215914"/>
    </source>
</evidence>
<dbReference type="Gramene" id="mRNA:HanXRQr2_Chr05g0212371">
    <property type="protein sequence ID" value="CDS:HanXRQr2_Chr05g0212371.1"/>
    <property type="gene ID" value="HanXRQr2_Chr05g0212371"/>
</dbReference>
<dbReference type="EMBL" id="MNCJ02000320">
    <property type="protein sequence ID" value="KAF5805685.1"/>
    <property type="molecule type" value="Genomic_DNA"/>
</dbReference>
<proteinExistence type="predicted"/>
<keyword evidence="2" id="KW-1185">Reference proteome</keyword>